<feature type="transmembrane region" description="Helical" evidence="1">
    <location>
        <begin position="25"/>
        <end position="42"/>
    </location>
</feature>
<name>A0ABX0ALI0_9GAMM</name>
<gene>
    <name evidence="2" type="ORF">DT603_14840</name>
</gene>
<reference evidence="2 3" key="1">
    <citation type="submission" date="2018-07" db="EMBL/GenBank/DDBJ databases">
        <title>Whole genome Sequencing of Pseudoxanthomonas gei KCTC 32298 (T).</title>
        <authorList>
            <person name="Kumar S."/>
            <person name="Bansal K."/>
            <person name="Kaur A."/>
            <person name="Patil P."/>
            <person name="Sharma S."/>
            <person name="Patil P.B."/>
        </authorList>
    </citation>
    <scope>NUCLEOTIDE SEQUENCE [LARGE SCALE GENOMIC DNA]</scope>
    <source>
        <strain evidence="2 3">KCTC 32298</strain>
    </source>
</reference>
<protein>
    <submittedName>
        <fullName evidence="2">Uncharacterized protein</fullName>
    </submittedName>
</protein>
<keyword evidence="1" id="KW-0472">Membrane</keyword>
<dbReference type="EMBL" id="QOVG01000012">
    <property type="protein sequence ID" value="NDK40118.1"/>
    <property type="molecule type" value="Genomic_DNA"/>
</dbReference>
<accession>A0ABX0ALI0</accession>
<feature type="transmembrane region" description="Helical" evidence="1">
    <location>
        <begin position="54"/>
        <end position="79"/>
    </location>
</feature>
<organism evidence="2 3">
    <name type="scientific">Pseudoxanthomonas gei</name>
    <dbReference type="NCBI Taxonomy" id="1383030"/>
    <lineage>
        <taxon>Bacteria</taxon>
        <taxon>Pseudomonadati</taxon>
        <taxon>Pseudomonadota</taxon>
        <taxon>Gammaproteobacteria</taxon>
        <taxon>Lysobacterales</taxon>
        <taxon>Lysobacteraceae</taxon>
        <taxon>Pseudoxanthomonas</taxon>
    </lineage>
</organism>
<sequence>MLLGGSCIALAWVLAALYLQRSCGWMAIAAALTCACMLRLGGMPRSLGRSLAAALATLAIIVLVNWVVAATQIGFSMGLNPWDSAWKLGSAYAWTLASLANHPLDRLWMVVSLAVAAFAAR</sequence>
<evidence type="ECO:0000313" key="3">
    <source>
        <dbReference type="Proteomes" id="UP001429354"/>
    </source>
</evidence>
<keyword evidence="3" id="KW-1185">Reference proteome</keyword>
<dbReference type="Proteomes" id="UP001429354">
    <property type="component" value="Unassembled WGS sequence"/>
</dbReference>
<keyword evidence="1" id="KW-0812">Transmembrane</keyword>
<keyword evidence="1" id="KW-1133">Transmembrane helix</keyword>
<comment type="caution">
    <text evidence="2">The sequence shown here is derived from an EMBL/GenBank/DDBJ whole genome shotgun (WGS) entry which is preliminary data.</text>
</comment>
<proteinExistence type="predicted"/>
<evidence type="ECO:0000313" key="2">
    <source>
        <dbReference type="EMBL" id="NDK40118.1"/>
    </source>
</evidence>
<evidence type="ECO:0000256" key="1">
    <source>
        <dbReference type="SAM" id="Phobius"/>
    </source>
</evidence>